<keyword evidence="8" id="KW-1185">Reference proteome</keyword>
<reference evidence="8" key="1">
    <citation type="submission" date="2017-09" db="EMBL/GenBank/DDBJ databases">
        <title>Genome sequence of Nannocystis excedens DSM 71.</title>
        <authorList>
            <person name="Blom J."/>
        </authorList>
    </citation>
    <scope>NUCLEOTIDE SEQUENCE [LARGE SCALE GENOMIC DNA]</scope>
    <source>
        <strain evidence="8">type strain: E19</strain>
    </source>
</reference>
<evidence type="ECO:0000256" key="1">
    <source>
        <dbReference type="ARBA" id="ARBA00004651"/>
    </source>
</evidence>
<accession>A0A2C9D2I4</accession>
<evidence type="ECO:0000313" key="8">
    <source>
        <dbReference type="Proteomes" id="UP000223606"/>
    </source>
</evidence>
<keyword evidence="5 6" id="KW-0472">Membrane</keyword>
<dbReference type="PANTHER" id="PTHR30086:SF20">
    <property type="entry name" value="ARGININE EXPORTER PROTEIN ARGO-RELATED"/>
    <property type="match status" value="1"/>
</dbReference>
<sequence>MTLMTLLSFALALAIAAAIPGPGVTAIVARALGCGFWGTLPMIIGLTLGDLIYLSCAIFGLAAIAKTFGTVFLVLKYLGGAYLLYLAVKLWRATPDEGLGATVSRDASPWRGFLAGLLVTLSNPKTMVFYLAFLPTFLDLAAIDLTSYVELCLAVIAVLLVVISAYALAAAKARALFRRPKAVRAMNRGAGAMMAGAAVAVVSR</sequence>
<gene>
    <name evidence="7" type="primary">rhtB_2</name>
    <name evidence="7" type="ORF">HDIA_0981</name>
</gene>
<dbReference type="RefSeq" id="WP_099554918.1">
    <property type="nucleotide sequence ID" value="NZ_LT960614.1"/>
</dbReference>
<name>A0A2C9D2I4_9HYPH</name>
<dbReference type="OrthoDB" id="9804822at2"/>
<evidence type="ECO:0000256" key="6">
    <source>
        <dbReference type="SAM" id="Phobius"/>
    </source>
</evidence>
<evidence type="ECO:0000256" key="5">
    <source>
        <dbReference type="ARBA" id="ARBA00023136"/>
    </source>
</evidence>
<feature type="transmembrane region" description="Helical" evidence="6">
    <location>
        <begin position="112"/>
        <end position="133"/>
    </location>
</feature>
<dbReference type="AlphaFoldDB" id="A0A2C9D2I4"/>
<dbReference type="PIRSF" id="PIRSF006324">
    <property type="entry name" value="LeuE"/>
    <property type="match status" value="1"/>
</dbReference>
<dbReference type="InterPro" id="IPR001123">
    <property type="entry name" value="LeuE-type"/>
</dbReference>
<dbReference type="Proteomes" id="UP000223606">
    <property type="component" value="Chromosome 1"/>
</dbReference>
<keyword evidence="4 6" id="KW-1133">Transmembrane helix</keyword>
<feature type="transmembrane region" description="Helical" evidence="6">
    <location>
        <begin position="51"/>
        <end position="68"/>
    </location>
</feature>
<dbReference type="GO" id="GO:0015171">
    <property type="term" value="F:amino acid transmembrane transporter activity"/>
    <property type="evidence" value="ECO:0007669"/>
    <property type="project" value="TreeGrafter"/>
</dbReference>
<protein>
    <submittedName>
        <fullName evidence="7">Homoserine/homoserine lactone efflux protein</fullName>
    </submittedName>
</protein>
<evidence type="ECO:0000256" key="2">
    <source>
        <dbReference type="ARBA" id="ARBA00022475"/>
    </source>
</evidence>
<proteinExistence type="predicted"/>
<feature type="transmembrane region" description="Helical" evidence="6">
    <location>
        <begin position="74"/>
        <end position="91"/>
    </location>
</feature>
<evidence type="ECO:0000256" key="3">
    <source>
        <dbReference type="ARBA" id="ARBA00022692"/>
    </source>
</evidence>
<organism evidence="7 8">
    <name type="scientific">Hartmannibacter diazotrophicus</name>
    <dbReference type="NCBI Taxonomy" id="1482074"/>
    <lineage>
        <taxon>Bacteria</taxon>
        <taxon>Pseudomonadati</taxon>
        <taxon>Pseudomonadota</taxon>
        <taxon>Alphaproteobacteria</taxon>
        <taxon>Hyphomicrobiales</taxon>
        <taxon>Pleomorphomonadaceae</taxon>
        <taxon>Hartmannibacter</taxon>
    </lineage>
</organism>
<dbReference type="EMBL" id="LT960614">
    <property type="protein sequence ID" value="SON54522.1"/>
    <property type="molecule type" value="Genomic_DNA"/>
</dbReference>
<keyword evidence="3 6" id="KW-0812">Transmembrane</keyword>
<evidence type="ECO:0000256" key="4">
    <source>
        <dbReference type="ARBA" id="ARBA00022989"/>
    </source>
</evidence>
<dbReference type="Pfam" id="PF01810">
    <property type="entry name" value="LysE"/>
    <property type="match status" value="1"/>
</dbReference>
<keyword evidence="2" id="KW-1003">Cell membrane</keyword>
<dbReference type="PANTHER" id="PTHR30086">
    <property type="entry name" value="ARGININE EXPORTER PROTEIN ARGO"/>
    <property type="match status" value="1"/>
</dbReference>
<dbReference type="GO" id="GO:0005886">
    <property type="term" value="C:plasma membrane"/>
    <property type="evidence" value="ECO:0007669"/>
    <property type="project" value="UniProtKB-SubCell"/>
</dbReference>
<evidence type="ECO:0000313" key="7">
    <source>
        <dbReference type="EMBL" id="SON54522.1"/>
    </source>
</evidence>
<comment type="subcellular location">
    <subcellularLocation>
        <location evidence="1">Cell membrane</location>
        <topology evidence="1">Multi-pass membrane protein</topology>
    </subcellularLocation>
</comment>
<feature type="transmembrane region" description="Helical" evidence="6">
    <location>
        <begin position="145"/>
        <end position="169"/>
    </location>
</feature>
<dbReference type="KEGG" id="hdi:HDIA_0981"/>